<dbReference type="PRINTS" id="PR00033">
    <property type="entry name" value="HTHASNC"/>
</dbReference>
<dbReference type="AlphaFoldDB" id="A0A370KND5"/>
<feature type="domain" description="HTH asnC-type" evidence="4">
    <location>
        <begin position="6"/>
        <end position="67"/>
    </location>
</feature>
<dbReference type="Pfam" id="PF13412">
    <property type="entry name" value="HTH_24"/>
    <property type="match status" value="1"/>
</dbReference>
<dbReference type="InterPro" id="IPR019887">
    <property type="entry name" value="Tscrpt_reg_AsnC/Lrp_C"/>
</dbReference>
<protein>
    <submittedName>
        <fullName evidence="5">AsnC family transcriptional regulator</fullName>
    </submittedName>
</protein>
<evidence type="ECO:0000313" key="5">
    <source>
        <dbReference type="EMBL" id="RDJ10440.1"/>
    </source>
</evidence>
<dbReference type="PROSITE" id="PS50956">
    <property type="entry name" value="HTH_ASNC_2"/>
    <property type="match status" value="1"/>
</dbReference>
<comment type="caution">
    <text evidence="5">The sequence shown here is derived from an EMBL/GenBank/DDBJ whole genome shotgun (WGS) entry which is preliminary data.</text>
</comment>
<dbReference type="PANTHER" id="PTHR30154">
    <property type="entry name" value="LEUCINE-RESPONSIVE REGULATORY PROTEIN"/>
    <property type="match status" value="1"/>
</dbReference>
<dbReference type="GO" id="GO:0043565">
    <property type="term" value="F:sequence-specific DNA binding"/>
    <property type="evidence" value="ECO:0007669"/>
    <property type="project" value="InterPro"/>
</dbReference>
<gene>
    <name evidence="5" type="ORF">B5K06_15480</name>
</gene>
<accession>A0A370KND5</accession>
<dbReference type="SUPFAM" id="SSF46785">
    <property type="entry name" value="Winged helix' DNA-binding domain"/>
    <property type="match status" value="1"/>
</dbReference>
<evidence type="ECO:0000256" key="3">
    <source>
        <dbReference type="ARBA" id="ARBA00023163"/>
    </source>
</evidence>
<evidence type="ECO:0000256" key="1">
    <source>
        <dbReference type="ARBA" id="ARBA00023015"/>
    </source>
</evidence>
<dbReference type="PANTHER" id="PTHR30154:SF34">
    <property type="entry name" value="TRANSCRIPTIONAL REGULATOR AZLB"/>
    <property type="match status" value="1"/>
</dbReference>
<keyword evidence="3" id="KW-0804">Transcription</keyword>
<dbReference type="InterPro" id="IPR036390">
    <property type="entry name" value="WH_DNA-bd_sf"/>
</dbReference>
<dbReference type="OrthoDB" id="9812082at2"/>
<dbReference type="RefSeq" id="WP_114713596.1">
    <property type="nucleotide sequence ID" value="NZ_KZ857259.1"/>
</dbReference>
<dbReference type="InterPro" id="IPR036388">
    <property type="entry name" value="WH-like_DNA-bd_sf"/>
</dbReference>
<evidence type="ECO:0000256" key="2">
    <source>
        <dbReference type="ARBA" id="ARBA00023125"/>
    </source>
</evidence>
<dbReference type="EMBL" id="NAAC01000016">
    <property type="protein sequence ID" value="RDJ10440.1"/>
    <property type="molecule type" value="Genomic_DNA"/>
</dbReference>
<dbReference type="InterPro" id="IPR011008">
    <property type="entry name" value="Dimeric_a/b-barrel"/>
</dbReference>
<dbReference type="Gene3D" id="1.10.10.10">
    <property type="entry name" value="Winged helix-like DNA-binding domain superfamily/Winged helix DNA-binding domain"/>
    <property type="match status" value="1"/>
</dbReference>
<dbReference type="InterPro" id="IPR000485">
    <property type="entry name" value="AsnC-type_HTH_dom"/>
</dbReference>
<keyword evidence="2" id="KW-0238">DNA-binding</keyword>
<dbReference type="SUPFAM" id="SSF54909">
    <property type="entry name" value="Dimeric alpha+beta barrel"/>
    <property type="match status" value="1"/>
</dbReference>
<dbReference type="SMART" id="SM00344">
    <property type="entry name" value="HTH_ASNC"/>
    <property type="match status" value="1"/>
</dbReference>
<dbReference type="InterPro" id="IPR019888">
    <property type="entry name" value="Tscrpt_reg_AsnC-like"/>
</dbReference>
<keyword evidence="1" id="KW-0805">Transcription regulation</keyword>
<name>A0A370KND5_9HYPH</name>
<dbReference type="Proteomes" id="UP000254939">
    <property type="component" value="Unassembled WGS sequence"/>
</dbReference>
<reference evidence="5 6" key="1">
    <citation type="submission" date="2017-03" db="EMBL/GenBank/DDBJ databases">
        <title>Genome analysis of Rhizobial strains effectives or ineffectives for nitrogen fixation isolated from bean seeds.</title>
        <authorList>
            <person name="Peralta H."/>
            <person name="Aguilar-Vera A."/>
            <person name="Mora Y."/>
            <person name="Vargas-Lagunas C."/>
            <person name="Girard L."/>
            <person name="Mora J."/>
        </authorList>
    </citation>
    <scope>NUCLEOTIDE SEQUENCE [LARGE SCALE GENOMIC DNA]</scope>
    <source>
        <strain evidence="5 6">CCGM3</strain>
    </source>
</reference>
<dbReference type="InterPro" id="IPR011991">
    <property type="entry name" value="ArsR-like_HTH"/>
</dbReference>
<organism evidence="5 6">
    <name type="scientific">Rhizobium grahamii</name>
    <dbReference type="NCBI Taxonomy" id="1120045"/>
    <lineage>
        <taxon>Bacteria</taxon>
        <taxon>Pseudomonadati</taxon>
        <taxon>Pseudomonadota</taxon>
        <taxon>Alphaproteobacteria</taxon>
        <taxon>Hyphomicrobiales</taxon>
        <taxon>Rhizobiaceae</taxon>
        <taxon>Rhizobium/Agrobacterium group</taxon>
        <taxon>Rhizobium</taxon>
    </lineage>
</organism>
<dbReference type="Gene3D" id="3.30.70.920">
    <property type="match status" value="1"/>
</dbReference>
<dbReference type="GO" id="GO:0006355">
    <property type="term" value="P:regulation of DNA-templated transcription"/>
    <property type="evidence" value="ECO:0007669"/>
    <property type="project" value="UniProtKB-ARBA"/>
</dbReference>
<dbReference type="GO" id="GO:0043200">
    <property type="term" value="P:response to amino acid"/>
    <property type="evidence" value="ECO:0007669"/>
    <property type="project" value="TreeGrafter"/>
</dbReference>
<dbReference type="Pfam" id="PF01037">
    <property type="entry name" value="AsnC_trans_reg"/>
    <property type="match status" value="1"/>
</dbReference>
<proteinExistence type="predicted"/>
<dbReference type="CDD" id="cd00090">
    <property type="entry name" value="HTH_ARSR"/>
    <property type="match status" value="1"/>
</dbReference>
<dbReference type="GO" id="GO:0005829">
    <property type="term" value="C:cytosol"/>
    <property type="evidence" value="ECO:0007669"/>
    <property type="project" value="TreeGrafter"/>
</dbReference>
<sequence>MEQMTIDTLDRKIIGALEADARISFAALAEHVGLSKTPCWKRVKALEDAGIIRGYAARLDPAKLGFGIEAFIQVSIDFEVSEEFEAAVRRHPLIWRCHATTGEADYLLHIVAVDMAALDRMLREELSRLPGVRRTITSMAMREIKGEISFAAAQSWTQSTKR</sequence>
<evidence type="ECO:0000313" key="6">
    <source>
        <dbReference type="Proteomes" id="UP000254939"/>
    </source>
</evidence>
<evidence type="ECO:0000259" key="4">
    <source>
        <dbReference type="PROSITE" id="PS50956"/>
    </source>
</evidence>
<dbReference type="InterPro" id="IPR019885">
    <property type="entry name" value="Tscrpt_reg_HTH_AsnC-type_CS"/>
</dbReference>
<dbReference type="PROSITE" id="PS00519">
    <property type="entry name" value="HTH_ASNC_1"/>
    <property type="match status" value="1"/>
</dbReference>